<dbReference type="VEuPathDB" id="PlasmoDB:PBANKA_0503200"/>
<feature type="region of interest" description="Disordered" evidence="8">
    <location>
        <begin position="643"/>
        <end position="670"/>
    </location>
</feature>
<dbReference type="InterPro" id="IPR035445">
    <property type="entry name" value="GYF-like_dom_sf"/>
</dbReference>
<dbReference type="GO" id="GO:0003729">
    <property type="term" value="F:mRNA binding"/>
    <property type="evidence" value="ECO:0007669"/>
    <property type="project" value="TreeGrafter"/>
</dbReference>
<evidence type="ECO:0000313" key="14">
    <source>
        <dbReference type="EMBL" id="SCN22813.1"/>
    </source>
</evidence>
<dbReference type="InterPro" id="IPR013979">
    <property type="entry name" value="TIF_beta_prop-like"/>
</dbReference>
<dbReference type="EMBL" id="LT614631">
    <property type="protein sequence ID" value="SCN22813.1"/>
    <property type="molecule type" value="Genomic_DNA"/>
</dbReference>
<evidence type="ECO:0000259" key="9">
    <source>
        <dbReference type="PROSITE" id="PS50829"/>
    </source>
</evidence>
<dbReference type="PROSITE" id="PS50829">
    <property type="entry name" value="GYF"/>
    <property type="match status" value="1"/>
</dbReference>
<dbReference type="GO" id="GO:0006417">
    <property type="term" value="P:regulation of translation"/>
    <property type="evidence" value="ECO:0007669"/>
    <property type="project" value="UniProtKB-KW"/>
</dbReference>
<reference evidence="10 15" key="1">
    <citation type="submission" date="2016-02" db="EMBL/GenBank/DDBJ databases">
        <authorList>
            <consortium name="Pathogen Informatics"/>
        </authorList>
    </citation>
    <scope>NUCLEOTIDE SEQUENCE [LARGE SCALE GENOMIC DNA]</scope>
    <source>
        <strain evidence="10 15">K173</strain>
        <strain evidence="11 19">NK65 ny</strain>
        <strain evidence="14 18">NK65e</strain>
        <strain evidence="12 16">SP11 Antwerpcl1</strain>
        <strain evidence="13 17">SP11 RLL</strain>
    </source>
</reference>
<evidence type="ECO:0000313" key="10">
    <source>
        <dbReference type="EMBL" id="CXI07200.1"/>
    </source>
</evidence>
<dbReference type="OMA" id="PMNSINN"/>
<dbReference type="GO" id="GO:0003743">
    <property type="term" value="F:translation initiation factor activity"/>
    <property type="evidence" value="ECO:0007669"/>
    <property type="project" value="UniProtKB-KW"/>
</dbReference>
<dbReference type="PANTHER" id="PTHR13227:SF0">
    <property type="entry name" value="EUKARYOTIC TRANSLATION INITIATION FACTOR 2A"/>
    <property type="match status" value="1"/>
</dbReference>
<evidence type="ECO:0000256" key="8">
    <source>
        <dbReference type="SAM" id="MobiDB-lite"/>
    </source>
</evidence>
<protein>
    <recommendedName>
        <fullName evidence="2">Eukaryotic translation initiation factor 2A</fullName>
    </recommendedName>
</protein>
<feature type="compositionally biased region" description="Low complexity" evidence="8">
    <location>
        <begin position="597"/>
        <end position="616"/>
    </location>
</feature>
<dbReference type="Proteomes" id="UP000219974">
    <property type="component" value="Chromosome 5"/>
</dbReference>
<feature type="region of interest" description="Disordered" evidence="8">
    <location>
        <begin position="764"/>
        <end position="817"/>
    </location>
</feature>
<name>A0A113R0E3_PLABE</name>
<feature type="domain" description="GYF" evidence="9">
    <location>
        <begin position="2035"/>
        <end position="2083"/>
    </location>
</feature>
<keyword evidence="6" id="KW-0810">Translation regulation</keyword>
<dbReference type="GO" id="GO:0000049">
    <property type="term" value="F:tRNA binding"/>
    <property type="evidence" value="ECO:0007669"/>
    <property type="project" value="TreeGrafter"/>
</dbReference>
<evidence type="ECO:0000256" key="2">
    <source>
        <dbReference type="ARBA" id="ARBA00013819"/>
    </source>
</evidence>
<dbReference type="SUPFAM" id="SSF82171">
    <property type="entry name" value="DPP6 N-terminal domain-like"/>
    <property type="match status" value="1"/>
</dbReference>
<dbReference type="Proteomes" id="UP000219860">
    <property type="component" value="Chromosome 5"/>
</dbReference>
<evidence type="ECO:0000256" key="4">
    <source>
        <dbReference type="ARBA" id="ARBA00022574"/>
    </source>
</evidence>
<evidence type="ECO:0000256" key="3">
    <source>
        <dbReference type="ARBA" id="ARBA00022540"/>
    </source>
</evidence>
<feature type="compositionally biased region" description="Basic and acidic residues" evidence="8">
    <location>
        <begin position="1857"/>
        <end position="1867"/>
    </location>
</feature>
<dbReference type="EMBL" id="LT608253">
    <property type="protein sequence ID" value="SCM15668.1"/>
    <property type="molecule type" value="Genomic_DNA"/>
</dbReference>
<feature type="region of interest" description="Disordered" evidence="8">
    <location>
        <begin position="593"/>
        <end position="628"/>
    </location>
</feature>
<dbReference type="Proteomes" id="UP000516480">
    <property type="component" value="Chromosome 5"/>
</dbReference>
<feature type="compositionally biased region" description="Basic and acidic residues" evidence="8">
    <location>
        <begin position="841"/>
        <end position="857"/>
    </location>
</feature>
<dbReference type="GO" id="GO:0043022">
    <property type="term" value="F:ribosome binding"/>
    <property type="evidence" value="ECO:0007669"/>
    <property type="project" value="TreeGrafter"/>
</dbReference>
<proteinExistence type="inferred from homology"/>
<dbReference type="GO" id="GO:0022627">
    <property type="term" value="C:cytosolic small ribosomal subunit"/>
    <property type="evidence" value="ECO:0007669"/>
    <property type="project" value="TreeGrafter"/>
</dbReference>
<gene>
    <name evidence="10" type="ORF">PBK173_000072800</name>
    <name evidence="14" type="ORF">PBNK65E_000069000</name>
    <name evidence="11" type="ORF">PBNK65NY_000068500</name>
    <name evidence="12" type="ORF">PBSP11A_000068700</name>
    <name evidence="13" type="ORF">PBSP11RLL_000068800</name>
</gene>
<evidence type="ECO:0000313" key="11">
    <source>
        <dbReference type="EMBL" id="SCL92573.1"/>
    </source>
</evidence>
<dbReference type="SMART" id="SM00444">
    <property type="entry name" value="GYF"/>
    <property type="match status" value="1"/>
</dbReference>
<keyword evidence="5" id="KW-0677">Repeat</keyword>
<feature type="compositionally biased region" description="Polar residues" evidence="8">
    <location>
        <begin position="1836"/>
        <end position="1856"/>
    </location>
</feature>
<evidence type="ECO:0000313" key="15">
    <source>
        <dbReference type="Proteomes" id="UP000069549"/>
    </source>
</evidence>
<comment type="similarity">
    <text evidence="1">Belongs to the WD repeat EIF2A family.</text>
</comment>
<evidence type="ECO:0000313" key="17">
    <source>
        <dbReference type="Proteomes" id="UP000219974"/>
    </source>
</evidence>
<dbReference type="Pfam" id="PF08662">
    <property type="entry name" value="eIF2A"/>
    <property type="match status" value="1"/>
</dbReference>
<evidence type="ECO:0000313" key="16">
    <source>
        <dbReference type="Proteomes" id="UP000219860"/>
    </source>
</evidence>
<feature type="compositionally biased region" description="Basic and acidic residues" evidence="8">
    <location>
        <begin position="1925"/>
        <end position="1938"/>
    </location>
</feature>
<evidence type="ECO:0000256" key="1">
    <source>
        <dbReference type="ARBA" id="ARBA00009573"/>
    </source>
</evidence>
<evidence type="ECO:0000256" key="6">
    <source>
        <dbReference type="ARBA" id="ARBA00022845"/>
    </source>
</evidence>
<feature type="compositionally biased region" description="Polar residues" evidence="8">
    <location>
        <begin position="1139"/>
        <end position="1155"/>
    </location>
</feature>
<dbReference type="Proteomes" id="UP000220214">
    <property type="component" value="Chromosome 5"/>
</dbReference>
<keyword evidence="3 10" id="KW-0396">Initiation factor</keyword>
<dbReference type="OrthoDB" id="378109at2759"/>
<feature type="compositionally biased region" description="Polar residues" evidence="8">
    <location>
        <begin position="800"/>
        <end position="817"/>
    </location>
</feature>
<evidence type="ECO:0000313" key="12">
    <source>
        <dbReference type="EMBL" id="SCM15668.1"/>
    </source>
</evidence>
<dbReference type="EMBL" id="LT160025">
    <property type="protein sequence ID" value="CXI07200.1"/>
    <property type="molecule type" value="Genomic_DNA"/>
</dbReference>
<dbReference type="InterPro" id="IPR003169">
    <property type="entry name" value="GYF"/>
</dbReference>
<feature type="region of interest" description="Disordered" evidence="8">
    <location>
        <begin position="1139"/>
        <end position="1158"/>
    </location>
</feature>
<dbReference type="InterPro" id="IPR015943">
    <property type="entry name" value="WD40/YVTN_repeat-like_dom_sf"/>
</dbReference>
<feature type="region of interest" description="Disordered" evidence="8">
    <location>
        <begin position="1478"/>
        <end position="1514"/>
    </location>
</feature>
<sequence>MSELLIRYKSGIKLYKFEKNENKYDSEIIFEYDGYIHDVIWSEDGKTFLIFHSTDGVLLVLNCSTNIQINQIKCQNKYKNLFTKDNLTLIKHVQWSPNNKYIVMFYPYDENKHKEIGNLLLWNIEKNKVISSFKIKKNICTNWPIIHFSSDDRYFFLQKKSDIYIYDTLILERDENTNSNDVSNKDIPNNYIYSWNHLNVIAIYFSKYIDGHDSRYFILHTKHNFLGDIYVYKIEGLNNDQTSSLSILNRNTDENNNKINIILLTKRSFQHLDNLLCLYSISGKYIIFLVSTNDTTNRSYGYVSNCYYCSLVSTPVNIKKINTQVAQDAKWSNLYDEFLIIEGKSDNIVYLYDSNLNVKSKISAQYKNTIKWCLFGNMIALGGFGNLAGDIDFYYKEKNYNVTLIKQYREPCTVLCDWSADGTLFMTASTFPRMKVENTFKIYTYEGDLVNNYSFNELYDVKWKNCTPGILNEPPKPNPKLIDNKKNVYKIKYINHDNLSTTTNTISSIRNTSIAFPATRTNRNISNNNNSNTIMDIPDYHQISNDTHIPKSADLTNGNNISPNFDTNNTESIDKEKVALSASNQNNTNKFAHLPRNQIQNPQNNTSNNNTNNIIKQPKKKEKGTGGNLYDWDIDWRKKNSDLNLHSKNKPSISTPTGPTNTNQNIPDSNSIQNGINNINNYKKPSEFVIQNDIYNNSDQIEKSELLSSLQKQYYNLLNSVKNHNNIDKNIIDNVMEKEVRNNYENKEITTTALITNISETDRPERNSYLKSEDSKKIKNENNIDDKKKKKKKDKDNSNVSILNNHGDSIQTPENDSVTSIKGLSTVIDTQGCNNKLLMHLKNDGNKKKKGNEKIGETENIPESTEKDQKKKKEKNKNKKSKKKKNEVLGEANDNSPNNDTDQLGKRLINSEDLNFQNQNSQTTNDNNMYSTIFQEIIKNNTTESNNINEIQIINESSHNKNIHHELNRFGKLKPTVMNDIYNNGTINRKNIINDYQMNLNNSNLPQDKNNKESNFNEYSNKEKFIKHILFLKKHRENNITEDKNLINFQQNDIPYNDKMDIHNYIDHNEYLKINKNIQDSKTIEQEIQTNYLTNIHNNSKFLQNINELKSGRPNSFFYNFNNKQKLSENDYQIFQSQTAYNDPPNFDSNQPKQTNSNSQNIENIWINEINNQTFNNKNIQNNDDLLKLFKTVLPYAKVNILGKKKDEHDFDITRQNRDKMNMQYYHEKNNIYDTSPDSNKREDFEYDIQSEVKNNYIKQNYTNIHQMSKNPLKENIINRNKNENSNIPHFNISGNMKLQINNLDFCELLKLYHSLNVQQIQLKLYWIFFKIKNYDNNTPETLGKENIILLKLKETKDISTYANYIIKINYEKNAKKYQSLLHQFIIILKHHDNLYQQKKDKIKLEHYDNNFIINFINNIDQIVEKTSPLSSSQFPQDFNNTYNYQNQFSHQKNKLNLQIYAPGSVSNSMHFNKLSSPTPYENNSHKNQTLTSHNMNNYNSGIKSGNNNLNESEQTIDNNKNMLIQKMIEYFKQINATTEQKINLLNRINLTDAQKKYIINKIHFNNNEQNNNYNNNFNINSENDNHKLFNMPINPNNKNTIRITPNHFNISEQGMHTNDLPVSTNDSMMYSQFDDNSNNNDGNINVTSPILNIIHKYIANKNNQKEFKNNQSEFKNNADAENNQNLLQKYQILNMLKQKKKMEMEMENVNAYKDINNSTSLKIDELNNYKYEDISHSFKQPISQNHLHRQDVNTFPDQINFRTSNNTSSERIDYPIQENSDPKTTNFLQYNSKAHTNNTIMKNKLNTLDNQKQDNTHNSVNRIYFNFPHQKDHNNITGLTSPYDSTSKISMNNRNNKNEYGKTEGDQTVRITNDMTNTELDSNEHYIKINKNCEEVTNNRDNNKEERNPDNNNSKNRNVSKNGNKIDRNPERKEHEQITTNDGKNEKNKKKQKNQKNTTNQNSLNVKNVTGSRNGTETQVPKTLSEINLPESNLNEENKTDNKTINLLQEQTNTTNQNNIYDIEDTKRPDALRDKCWQYIDPKGVVQGPFFLEEMRMWSELGYFEPMLPVRCCDSDRFIALNKLFPPPHKPFTIVPKPQPILQWEEELL</sequence>
<dbReference type="Gene3D" id="2.130.10.10">
    <property type="entry name" value="YVTN repeat-like/Quinoprotein amine dehydrogenase"/>
    <property type="match status" value="1"/>
</dbReference>
<dbReference type="Pfam" id="PF02213">
    <property type="entry name" value="GYF"/>
    <property type="match status" value="1"/>
</dbReference>
<evidence type="ECO:0000313" key="18">
    <source>
        <dbReference type="Proteomes" id="UP000220214"/>
    </source>
</evidence>
<feature type="compositionally biased region" description="Polar residues" evidence="8">
    <location>
        <begin position="1964"/>
        <end position="1982"/>
    </location>
</feature>
<dbReference type="PANTHER" id="PTHR13227">
    <property type="entry name" value="EUKARYOTIC TRANSLATION INITIATION FACTOR 2A"/>
    <property type="match status" value="1"/>
</dbReference>
<feature type="region of interest" description="Disordered" evidence="8">
    <location>
        <begin position="1894"/>
        <end position="1982"/>
    </location>
</feature>
<feature type="compositionally biased region" description="Polar residues" evidence="8">
    <location>
        <begin position="893"/>
        <end position="902"/>
    </location>
</feature>
<keyword evidence="4" id="KW-0853">WD repeat</keyword>
<evidence type="ECO:0000313" key="13">
    <source>
        <dbReference type="EMBL" id="SCM17462.1"/>
    </source>
</evidence>
<dbReference type="Proteomes" id="UP000069549">
    <property type="component" value="Chromosome 5"/>
</dbReference>
<organism evidence="10 15">
    <name type="scientific">Plasmodium berghei</name>
    <dbReference type="NCBI Taxonomy" id="5821"/>
    <lineage>
        <taxon>Eukaryota</taxon>
        <taxon>Sar</taxon>
        <taxon>Alveolata</taxon>
        <taxon>Apicomplexa</taxon>
        <taxon>Aconoidasida</taxon>
        <taxon>Haemosporida</taxon>
        <taxon>Plasmodiidae</taxon>
        <taxon>Plasmodium</taxon>
        <taxon>Plasmodium (Vinckeia)</taxon>
    </lineage>
</organism>
<feature type="compositionally biased region" description="Basic residues" evidence="8">
    <location>
        <begin position="872"/>
        <end position="885"/>
    </location>
</feature>
<dbReference type="Gene3D" id="3.30.1490.40">
    <property type="match status" value="1"/>
</dbReference>
<dbReference type="EMBL" id="LT608141">
    <property type="protein sequence ID" value="SCL92573.1"/>
    <property type="molecule type" value="Genomic_DNA"/>
</dbReference>
<accession>A0A113R0E3</accession>
<evidence type="ECO:0000256" key="7">
    <source>
        <dbReference type="ARBA" id="ARBA00022917"/>
    </source>
</evidence>
<keyword evidence="7" id="KW-0648">Protein biosynthesis</keyword>
<dbReference type="EMBL" id="LT608269">
    <property type="protein sequence ID" value="SCM17462.1"/>
    <property type="molecule type" value="Genomic_DNA"/>
</dbReference>
<feature type="region of interest" description="Disordered" evidence="8">
    <location>
        <begin position="841"/>
        <end position="905"/>
    </location>
</feature>
<evidence type="ECO:0000256" key="5">
    <source>
        <dbReference type="ARBA" id="ARBA00022737"/>
    </source>
</evidence>
<feature type="compositionally biased region" description="Low complexity" evidence="8">
    <location>
        <begin position="1911"/>
        <end position="1924"/>
    </location>
</feature>
<feature type="compositionally biased region" description="Polar residues" evidence="8">
    <location>
        <begin position="643"/>
        <end position="668"/>
    </location>
</feature>
<dbReference type="InterPro" id="IPR011387">
    <property type="entry name" value="TIF2A"/>
</dbReference>
<feature type="region of interest" description="Disordered" evidence="8">
    <location>
        <begin position="1835"/>
        <end position="1867"/>
    </location>
</feature>
<dbReference type="SUPFAM" id="SSF55277">
    <property type="entry name" value="GYF domain"/>
    <property type="match status" value="1"/>
</dbReference>
<feature type="compositionally biased region" description="Basic and acidic residues" evidence="8">
    <location>
        <begin position="764"/>
        <end position="787"/>
    </location>
</feature>
<feature type="compositionally biased region" description="Basic and acidic residues" evidence="8">
    <location>
        <begin position="1894"/>
        <end position="1910"/>
    </location>
</feature>
<evidence type="ECO:0000313" key="19">
    <source>
        <dbReference type="Proteomes" id="UP000516480"/>
    </source>
</evidence>